<dbReference type="Pfam" id="PF12847">
    <property type="entry name" value="Methyltransf_18"/>
    <property type="match status" value="1"/>
</dbReference>
<evidence type="ECO:0000313" key="1">
    <source>
        <dbReference type="EMBL" id="MFC4804402.1"/>
    </source>
</evidence>
<dbReference type="RefSeq" id="WP_379787908.1">
    <property type="nucleotide sequence ID" value="NZ_JBHSHL010000014.1"/>
</dbReference>
<dbReference type="InterPro" id="IPR006901">
    <property type="entry name" value="TrmK"/>
</dbReference>
<dbReference type="PANTHER" id="PTHR38451:SF1">
    <property type="entry name" value="TRNA (ADENINE(22)-N(1))-METHYLTRANSFERASE"/>
    <property type="match status" value="1"/>
</dbReference>
<protein>
    <submittedName>
        <fullName evidence="1">tRNA (Adenine(22)-N(1))-methyltransferase</fullName>
    </submittedName>
</protein>
<dbReference type="Proteomes" id="UP001595916">
    <property type="component" value="Unassembled WGS sequence"/>
</dbReference>
<dbReference type="SUPFAM" id="SSF53335">
    <property type="entry name" value="S-adenosyl-L-methionine-dependent methyltransferases"/>
    <property type="match status" value="1"/>
</dbReference>
<accession>A0ABV9QJ60</accession>
<keyword evidence="2" id="KW-1185">Reference proteome</keyword>
<dbReference type="PIRSF" id="PIRSF018637">
    <property type="entry name" value="TrmK"/>
    <property type="match status" value="1"/>
</dbReference>
<reference evidence="2" key="1">
    <citation type="journal article" date="2019" name="Int. J. Syst. Evol. Microbiol.">
        <title>The Global Catalogue of Microorganisms (GCM) 10K type strain sequencing project: providing services to taxonomists for standard genome sequencing and annotation.</title>
        <authorList>
            <consortium name="The Broad Institute Genomics Platform"/>
            <consortium name="The Broad Institute Genome Sequencing Center for Infectious Disease"/>
            <person name="Wu L."/>
            <person name="Ma J."/>
        </authorList>
    </citation>
    <scope>NUCLEOTIDE SEQUENCE [LARGE SCALE GENOMIC DNA]</scope>
    <source>
        <strain evidence="2">CCUG 46385</strain>
    </source>
</reference>
<evidence type="ECO:0000313" key="2">
    <source>
        <dbReference type="Proteomes" id="UP001595916"/>
    </source>
</evidence>
<dbReference type="Gene3D" id="3.40.50.150">
    <property type="entry name" value="Vaccinia Virus protein VP39"/>
    <property type="match status" value="1"/>
</dbReference>
<comment type="caution">
    <text evidence="1">The sequence shown here is derived from an EMBL/GenBank/DDBJ whole genome shotgun (WGS) entry which is preliminary data.</text>
</comment>
<proteinExistence type="predicted"/>
<gene>
    <name evidence="1" type="ORF">ACFO4R_04835</name>
</gene>
<organism evidence="1 2">
    <name type="scientific">Filifactor villosus</name>
    <dbReference type="NCBI Taxonomy" id="29374"/>
    <lineage>
        <taxon>Bacteria</taxon>
        <taxon>Bacillati</taxon>
        <taxon>Bacillota</taxon>
        <taxon>Clostridia</taxon>
        <taxon>Peptostreptococcales</taxon>
        <taxon>Filifactoraceae</taxon>
        <taxon>Filifactor</taxon>
    </lineage>
</organism>
<dbReference type="PANTHER" id="PTHR38451">
    <property type="entry name" value="TRNA (ADENINE(22)-N(1))-METHYLTRANSFERASE"/>
    <property type="match status" value="1"/>
</dbReference>
<dbReference type="InterPro" id="IPR029063">
    <property type="entry name" value="SAM-dependent_MTases_sf"/>
</dbReference>
<name>A0ABV9QJ60_9FIRM</name>
<sequence length="254" mass="28980">MREKHIDERLQAICDLVPEGTGTLLDVGTDHGYVPIHLIKNNIVKHAIASDISPPSLKKAQREIEKSGLSNRIETRVGSGLEVIHRGDEIDVVVVSGMGGVLISQLLETSKELISRSGFTFIFQPVQAPQELRSYLARNDFVILDEVFLKSSNKYYQIIVAMYKATPSFVERFPEFEDVKEYYELSPGIIRKSDAVLLEYVEGRLEEISYICLQLETLKKKKGLTSVQEDRLNLMVRKKEFYEKVRKYALKRIG</sequence>
<dbReference type="EMBL" id="JBHSHL010000014">
    <property type="protein sequence ID" value="MFC4804402.1"/>
    <property type="molecule type" value="Genomic_DNA"/>
</dbReference>